<evidence type="ECO:0000256" key="1">
    <source>
        <dbReference type="ARBA" id="ARBA00004690"/>
    </source>
</evidence>
<evidence type="ECO:0000256" key="5">
    <source>
        <dbReference type="ARBA" id="ARBA00022777"/>
    </source>
</evidence>
<keyword evidence="3" id="KW-0808">Transferase</keyword>
<dbReference type="Pfam" id="PF00485">
    <property type="entry name" value="PRK"/>
    <property type="match status" value="1"/>
</dbReference>
<dbReference type="PANTHER" id="PTHR10285">
    <property type="entry name" value="URIDINE KINASE"/>
    <property type="match status" value="1"/>
</dbReference>
<dbReference type="NCBIfam" id="NF004018">
    <property type="entry name" value="PRK05480.1"/>
    <property type="match status" value="1"/>
</dbReference>
<evidence type="ECO:0000259" key="6">
    <source>
        <dbReference type="Pfam" id="PF00485"/>
    </source>
</evidence>
<dbReference type="GO" id="GO:0044206">
    <property type="term" value="P:UMP salvage"/>
    <property type="evidence" value="ECO:0007669"/>
    <property type="project" value="UniProtKB-UniPathway"/>
</dbReference>
<organism evidence="7">
    <name type="scientific">marine metagenome</name>
    <dbReference type="NCBI Taxonomy" id="408172"/>
    <lineage>
        <taxon>unclassified sequences</taxon>
        <taxon>metagenomes</taxon>
        <taxon>ecological metagenomes</taxon>
    </lineage>
</organism>
<evidence type="ECO:0000256" key="2">
    <source>
        <dbReference type="ARBA" id="ARBA00012137"/>
    </source>
</evidence>
<reference evidence="7" key="1">
    <citation type="submission" date="2018-05" db="EMBL/GenBank/DDBJ databases">
        <authorList>
            <person name="Lanie J.A."/>
            <person name="Ng W.-L."/>
            <person name="Kazmierczak K.M."/>
            <person name="Andrzejewski T.M."/>
            <person name="Davidsen T.M."/>
            <person name="Wayne K.J."/>
            <person name="Tettelin H."/>
            <person name="Glass J.I."/>
            <person name="Rusch D."/>
            <person name="Podicherti R."/>
            <person name="Tsui H.-C.T."/>
            <person name="Winkler M.E."/>
        </authorList>
    </citation>
    <scope>NUCLEOTIDE SEQUENCE</scope>
</reference>
<dbReference type="GO" id="GO:0004849">
    <property type="term" value="F:uridine kinase activity"/>
    <property type="evidence" value="ECO:0007669"/>
    <property type="project" value="UniProtKB-EC"/>
</dbReference>
<evidence type="ECO:0000313" key="7">
    <source>
        <dbReference type="EMBL" id="SVA83997.1"/>
    </source>
</evidence>
<sequence length="200" mass="23107">MKVKFLGITGGAASGKTTIADLLLKDLHERVSVLQFDRYYRDQGHLDVEQRAMVNYDHPDSLDHELFIKHLDLLSEGSSIKAPIYDFATHTRTEETEEIEPKEFVIVDGILILAFSEIRERLTFKIFLDTPDETRLERRIVRDMSERGRTEESVRKQFKASVLPMHKKFVQPFRDSTELIIDGLEDPNELAVKVISFIDS</sequence>
<dbReference type="EC" id="2.7.1.48" evidence="2"/>
<evidence type="ECO:0000256" key="4">
    <source>
        <dbReference type="ARBA" id="ARBA00022741"/>
    </source>
</evidence>
<dbReference type="Gene3D" id="3.40.50.300">
    <property type="entry name" value="P-loop containing nucleotide triphosphate hydrolases"/>
    <property type="match status" value="1"/>
</dbReference>
<keyword evidence="5" id="KW-0418">Kinase</keyword>
<dbReference type="CDD" id="cd02023">
    <property type="entry name" value="UMPK"/>
    <property type="match status" value="1"/>
</dbReference>
<feature type="domain" description="Phosphoribulokinase/uridine kinase" evidence="6">
    <location>
        <begin position="6"/>
        <end position="184"/>
    </location>
</feature>
<gene>
    <name evidence="7" type="ORF">METZ01_LOCUS136851</name>
</gene>
<dbReference type="EMBL" id="UINC01019870">
    <property type="protein sequence ID" value="SVA83997.1"/>
    <property type="molecule type" value="Genomic_DNA"/>
</dbReference>
<name>A0A381Z5E8_9ZZZZ</name>
<dbReference type="InterPro" id="IPR006083">
    <property type="entry name" value="PRK/URK"/>
</dbReference>
<evidence type="ECO:0000256" key="3">
    <source>
        <dbReference type="ARBA" id="ARBA00022679"/>
    </source>
</evidence>
<comment type="pathway">
    <text evidence="1">Pyrimidine metabolism; UMP biosynthesis via salvage pathway; UMP from uridine: step 1/1.</text>
</comment>
<accession>A0A381Z5E8</accession>
<dbReference type="InterPro" id="IPR027417">
    <property type="entry name" value="P-loop_NTPase"/>
</dbReference>
<dbReference type="UniPathway" id="UPA00574">
    <property type="reaction ID" value="UER00637"/>
</dbReference>
<dbReference type="AlphaFoldDB" id="A0A381Z5E8"/>
<protein>
    <recommendedName>
        <fullName evidence="2">uridine/cytidine kinase</fullName>
        <ecNumber evidence="2">2.7.1.48</ecNumber>
    </recommendedName>
</protein>
<keyword evidence="4" id="KW-0547">Nucleotide-binding</keyword>
<dbReference type="GO" id="GO:0005524">
    <property type="term" value="F:ATP binding"/>
    <property type="evidence" value="ECO:0007669"/>
    <property type="project" value="InterPro"/>
</dbReference>
<dbReference type="SUPFAM" id="SSF52540">
    <property type="entry name" value="P-loop containing nucleoside triphosphate hydrolases"/>
    <property type="match status" value="1"/>
</dbReference>
<proteinExistence type="predicted"/>
<dbReference type="InterPro" id="IPR000764">
    <property type="entry name" value="Uridine_kinase-like"/>
</dbReference>
<dbReference type="PRINTS" id="PR00988">
    <property type="entry name" value="URIDINKINASE"/>
</dbReference>